<dbReference type="InterPro" id="IPR046847">
    <property type="entry name" value="Xre-like_HTH"/>
</dbReference>
<dbReference type="NCBIfam" id="TIGR02293">
    <property type="entry name" value="TAS_TIGR02293"/>
    <property type="match status" value="1"/>
</dbReference>
<keyword evidence="3" id="KW-0614">Plasmid</keyword>
<dbReference type="GO" id="GO:0003677">
    <property type="term" value="F:DNA binding"/>
    <property type="evidence" value="ECO:0007669"/>
    <property type="project" value="InterPro"/>
</dbReference>
<proteinExistence type="predicted"/>
<dbReference type="InterPro" id="IPR011979">
    <property type="entry name" value="Antitox_Xre"/>
</dbReference>
<dbReference type="InterPro" id="IPR024467">
    <property type="entry name" value="Xre/MbcA/ParS-like_toxin-bd"/>
</dbReference>
<dbReference type="KEGG" id="shyd:CJD35_22175"/>
<dbReference type="Pfam" id="PF20432">
    <property type="entry name" value="Xre-like-HTH"/>
    <property type="match status" value="1"/>
</dbReference>
<accession>A0A249N0M2</accession>
<dbReference type="AlphaFoldDB" id="A0A249N0M2"/>
<feature type="domain" description="Antitoxin Xre/MbcA/ParS-like toxin-binding" evidence="1">
    <location>
        <begin position="92"/>
        <end position="141"/>
    </location>
</feature>
<evidence type="ECO:0000259" key="2">
    <source>
        <dbReference type="Pfam" id="PF20432"/>
    </source>
</evidence>
<dbReference type="RefSeq" id="WP_095687602.1">
    <property type="nucleotide sequence ID" value="NZ_CP022751.1"/>
</dbReference>
<feature type="domain" description="Antitoxin Xre-like helix-turn-helix" evidence="2">
    <location>
        <begin position="27"/>
        <end position="86"/>
    </location>
</feature>
<gene>
    <name evidence="3" type="ORF">CJD35_22175</name>
</gene>
<organism evidence="3 4">
    <name type="scientific">Sphingobium xenophagum</name>
    <dbReference type="NCBI Taxonomy" id="121428"/>
    <lineage>
        <taxon>Bacteria</taxon>
        <taxon>Pseudomonadati</taxon>
        <taxon>Pseudomonadota</taxon>
        <taxon>Alphaproteobacteria</taxon>
        <taxon>Sphingomonadales</taxon>
        <taxon>Sphingomonadaceae</taxon>
        <taxon>Sphingobium</taxon>
    </lineage>
</organism>
<geneLocation type="plasmid" evidence="3 4">
    <name>p5</name>
</geneLocation>
<evidence type="ECO:0000259" key="1">
    <source>
        <dbReference type="Pfam" id="PF09722"/>
    </source>
</evidence>
<reference evidence="3 4" key="1">
    <citation type="submission" date="2017-08" db="EMBL/GenBank/DDBJ databases">
        <title>Whole Genome Sequence of Sphingobium hydrophobicum C1: Insights into Adaption to the Electronic-waste Contaminated Sediment.</title>
        <authorList>
            <person name="Song D."/>
            <person name="Chen X."/>
            <person name="Xu M."/>
        </authorList>
    </citation>
    <scope>NUCLEOTIDE SEQUENCE [LARGE SCALE GENOMIC DNA]</scope>
    <source>
        <strain evidence="3 4">C1</strain>
        <plasmid evidence="3 4">p5</plasmid>
    </source>
</reference>
<protein>
    <submittedName>
        <fullName evidence="3">Antitoxin</fullName>
    </submittedName>
</protein>
<evidence type="ECO:0000313" key="3">
    <source>
        <dbReference type="EMBL" id="ASY47171.1"/>
    </source>
</evidence>
<evidence type="ECO:0000313" key="4">
    <source>
        <dbReference type="Proteomes" id="UP000217141"/>
    </source>
</evidence>
<dbReference type="Pfam" id="PF09722">
    <property type="entry name" value="Xre_MbcA_ParS_C"/>
    <property type="match status" value="1"/>
</dbReference>
<name>A0A249N0M2_SPHXE</name>
<dbReference type="EMBL" id="CP022751">
    <property type="protein sequence ID" value="ASY47171.1"/>
    <property type="molecule type" value="Genomic_DNA"/>
</dbReference>
<sequence>MATQPHSIEALLGVRAGIHTSRLSLPTSIESGLPVAALDRLADKVAPGDARFKFRLIPKATLERRRKSASKRLTSEEGDRLARLAKVFSFALDIYREPERAREFLGRAHPMLDGKAPLDVALATSPGADLVINLLGRAAYGGGV</sequence>
<dbReference type="Proteomes" id="UP000217141">
    <property type="component" value="Plasmid p5"/>
</dbReference>